<dbReference type="HOGENOM" id="CLU_2337672_0_0_1"/>
<dbReference type="Proteomes" id="UP000011115">
    <property type="component" value="Unassembled WGS sequence"/>
</dbReference>
<dbReference type="PANTHER" id="PTHR45763">
    <property type="entry name" value="HYDROLASE, ALPHA/BETA FOLD FAMILY PROTEIN, EXPRESSED-RELATED"/>
    <property type="match status" value="1"/>
</dbReference>
<feature type="signal peptide" evidence="1">
    <location>
        <begin position="1"/>
        <end position="17"/>
    </location>
</feature>
<dbReference type="AlphaFoldDB" id="M1AUI2"/>
<proteinExistence type="predicted"/>
<protein>
    <submittedName>
        <fullName evidence="2">Uncharacterized protein</fullName>
    </submittedName>
</protein>
<evidence type="ECO:0000256" key="1">
    <source>
        <dbReference type="SAM" id="SignalP"/>
    </source>
</evidence>
<feature type="chain" id="PRO_5004011639" evidence="1">
    <location>
        <begin position="18"/>
        <end position="98"/>
    </location>
</feature>
<name>M1AUI2_SOLTU</name>
<reference evidence="3" key="1">
    <citation type="journal article" date="2011" name="Nature">
        <title>Genome sequence and analysis of the tuber crop potato.</title>
        <authorList>
            <consortium name="The Potato Genome Sequencing Consortium"/>
        </authorList>
    </citation>
    <scope>NUCLEOTIDE SEQUENCE [LARGE SCALE GENOMIC DNA]</scope>
    <source>
        <strain evidence="3">cv. DM1-3 516 R44</strain>
    </source>
</reference>
<dbReference type="OMA" id="PASHRTY"/>
<keyword evidence="3" id="KW-1185">Reference proteome</keyword>
<organism evidence="2 3">
    <name type="scientific">Solanum tuberosum</name>
    <name type="common">Potato</name>
    <dbReference type="NCBI Taxonomy" id="4113"/>
    <lineage>
        <taxon>Eukaryota</taxon>
        <taxon>Viridiplantae</taxon>
        <taxon>Streptophyta</taxon>
        <taxon>Embryophyta</taxon>
        <taxon>Tracheophyta</taxon>
        <taxon>Spermatophyta</taxon>
        <taxon>Magnoliopsida</taxon>
        <taxon>eudicotyledons</taxon>
        <taxon>Gunneridae</taxon>
        <taxon>Pentapetalae</taxon>
        <taxon>asterids</taxon>
        <taxon>lamiids</taxon>
        <taxon>Solanales</taxon>
        <taxon>Solanaceae</taxon>
        <taxon>Solanoideae</taxon>
        <taxon>Solaneae</taxon>
        <taxon>Solanum</taxon>
    </lineage>
</organism>
<sequence length="98" mass="11156">MFEKTLAVLFVGFMSYAYRVMQPPSNICGTPDGPPVTSPKIRHSHGRYLAYKEHGVSRDQEKHKIVFIHGYDFNRQDVCCSWPLSGLSSIYLNSVFIS</sequence>
<keyword evidence="1" id="KW-0732">Signal</keyword>
<reference evidence="2" key="2">
    <citation type="submission" date="2015-06" db="UniProtKB">
        <authorList>
            <consortium name="EnsemblPlants"/>
        </authorList>
    </citation>
    <scope>IDENTIFICATION</scope>
    <source>
        <strain evidence="2">DM1-3 516 R44</strain>
    </source>
</reference>
<accession>M1AUI2</accession>
<dbReference type="EnsemblPlants" id="PGSC0003DMT400030612">
    <property type="protein sequence ID" value="PGSC0003DMT400030612"/>
    <property type="gene ID" value="PGSC0003DMG400011724"/>
</dbReference>
<dbReference type="Gramene" id="PGSC0003DMT400030612">
    <property type="protein sequence ID" value="PGSC0003DMT400030612"/>
    <property type="gene ID" value="PGSC0003DMG400011724"/>
</dbReference>
<evidence type="ECO:0000313" key="2">
    <source>
        <dbReference type="EnsemblPlants" id="PGSC0003DMT400030612"/>
    </source>
</evidence>
<dbReference type="PANTHER" id="PTHR45763:SF51">
    <property type="entry name" value="ALPHA_BETA-HYDROLASES SUPERFAMILY PROTEIN"/>
    <property type="match status" value="1"/>
</dbReference>
<evidence type="ECO:0000313" key="3">
    <source>
        <dbReference type="Proteomes" id="UP000011115"/>
    </source>
</evidence>